<evidence type="ECO:0000313" key="4">
    <source>
        <dbReference type="EMBL" id="RZQ52681.1"/>
    </source>
</evidence>
<feature type="chain" id="PRO_5020710502" description="PKD domain-containing protein" evidence="2">
    <location>
        <begin position="20"/>
        <end position="607"/>
    </location>
</feature>
<protein>
    <recommendedName>
        <fullName evidence="3">PKD domain-containing protein</fullName>
    </recommendedName>
</protein>
<dbReference type="PANTHER" id="PTHR36234:SF5">
    <property type="entry name" value="LYSYL ENDOPEPTIDASE"/>
    <property type="match status" value="1"/>
</dbReference>
<evidence type="ECO:0000259" key="3">
    <source>
        <dbReference type="PROSITE" id="PS50093"/>
    </source>
</evidence>
<evidence type="ECO:0000313" key="5">
    <source>
        <dbReference type="Proteomes" id="UP000291338"/>
    </source>
</evidence>
<dbReference type="Proteomes" id="UP000291338">
    <property type="component" value="Unassembled WGS sequence"/>
</dbReference>
<dbReference type="PANTHER" id="PTHR36234">
    <property type="entry name" value="LYSYL ENDOPEPTIDASE"/>
    <property type="match status" value="1"/>
</dbReference>
<dbReference type="InterPro" id="IPR035986">
    <property type="entry name" value="PKD_dom_sf"/>
</dbReference>
<dbReference type="Pfam" id="PF18911">
    <property type="entry name" value="PKD_4"/>
    <property type="match status" value="1"/>
</dbReference>
<gene>
    <name evidence="4" type="ORF">C1E23_12890</name>
</gene>
<dbReference type="InterPro" id="IPR007280">
    <property type="entry name" value="Peptidase_C_arc/bac"/>
</dbReference>
<comment type="cofactor">
    <cofactor evidence="1">
        <name>Ca(2+)</name>
        <dbReference type="ChEBI" id="CHEBI:29108"/>
    </cofactor>
</comment>
<keyword evidence="2" id="KW-0732">Signal</keyword>
<proteinExistence type="predicted"/>
<dbReference type="CDD" id="cd00146">
    <property type="entry name" value="PKD"/>
    <property type="match status" value="1"/>
</dbReference>
<dbReference type="PROSITE" id="PS50093">
    <property type="entry name" value="PKD"/>
    <property type="match status" value="1"/>
</dbReference>
<organism evidence="4 5">
    <name type="scientific">Pseudoalteromonas phenolica</name>
    <dbReference type="NCBI Taxonomy" id="161398"/>
    <lineage>
        <taxon>Bacteria</taxon>
        <taxon>Pseudomonadati</taxon>
        <taxon>Pseudomonadota</taxon>
        <taxon>Gammaproteobacteria</taxon>
        <taxon>Alteromonadales</taxon>
        <taxon>Pseudoalteromonadaceae</taxon>
        <taxon>Pseudoalteromonas</taxon>
    </lineage>
</organism>
<dbReference type="SUPFAM" id="SSF49299">
    <property type="entry name" value="PKD domain"/>
    <property type="match status" value="1"/>
</dbReference>
<feature type="signal peptide" evidence="2">
    <location>
        <begin position="1"/>
        <end position="19"/>
    </location>
</feature>
<dbReference type="InterPro" id="IPR000601">
    <property type="entry name" value="PKD_dom"/>
</dbReference>
<accession>A0A4Q7ILQ9</accession>
<dbReference type="Pfam" id="PF13365">
    <property type="entry name" value="Trypsin_2"/>
    <property type="match status" value="1"/>
</dbReference>
<name>A0A4Q7ILQ9_9GAMM</name>
<evidence type="ECO:0000256" key="2">
    <source>
        <dbReference type="SAM" id="SignalP"/>
    </source>
</evidence>
<dbReference type="SMART" id="SM00089">
    <property type="entry name" value="PKD"/>
    <property type="match status" value="1"/>
</dbReference>
<feature type="domain" description="PKD" evidence="3">
    <location>
        <begin position="433"/>
        <end position="500"/>
    </location>
</feature>
<dbReference type="Gene3D" id="2.60.40.10">
    <property type="entry name" value="Immunoglobulins"/>
    <property type="match status" value="1"/>
</dbReference>
<dbReference type="Gene3D" id="2.40.10.10">
    <property type="entry name" value="Trypsin-like serine proteases"/>
    <property type="match status" value="2"/>
</dbReference>
<dbReference type="EMBL" id="PPSX01000045">
    <property type="protein sequence ID" value="RZQ52681.1"/>
    <property type="molecule type" value="Genomic_DNA"/>
</dbReference>
<dbReference type="AlphaFoldDB" id="A0A4Q7ILQ9"/>
<dbReference type="Gene3D" id="2.60.120.380">
    <property type="match status" value="1"/>
</dbReference>
<dbReference type="Pfam" id="PF04151">
    <property type="entry name" value="PPC"/>
    <property type="match status" value="1"/>
</dbReference>
<dbReference type="RefSeq" id="WP_130255965.1">
    <property type="nucleotide sequence ID" value="NZ_PPSX01000045.1"/>
</dbReference>
<dbReference type="InterPro" id="IPR013783">
    <property type="entry name" value="Ig-like_fold"/>
</dbReference>
<dbReference type="InterPro" id="IPR043504">
    <property type="entry name" value="Peptidase_S1_PA_chymotrypsin"/>
</dbReference>
<dbReference type="SUPFAM" id="SSF50494">
    <property type="entry name" value="Trypsin-like serine proteases"/>
    <property type="match status" value="1"/>
</dbReference>
<evidence type="ECO:0000256" key="1">
    <source>
        <dbReference type="ARBA" id="ARBA00001913"/>
    </source>
</evidence>
<reference evidence="4 5" key="1">
    <citation type="submission" date="2018-01" db="EMBL/GenBank/DDBJ databases">
        <title>Co-occurrence of chitin degradation, pigmentation and bioactivity in marine Pseudoalteromonas.</title>
        <authorList>
            <person name="Paulsen S."/>
            <person name="Gram L."/>
            <person name="Machado H."/>
        </authorList>
    </citation>
    <scope>NUCLEOTIDE SEQUENCE [LARGE SCALE GENOMIC DNA]</scope>
    <source>
        <strain evidence="4 5">S3898</strain>
    </source>
</reference>
<sequence length="607" mass="65320">MKARHFLPLLSAVSLSVAAQIPLTEAQMMKYTSQAQKTSIGKAAQLNLSLNSQFATANAINQTVISQTVSHPNASYIKLHFKNINLQNGGKLVVRSEDGSERYEYTEFNMSTATKAQGDDGISSFYAMSVSADKVIVEYTPGQINNTLQAQSQIALADAEIDSYYHGTENDFLESIETDIDIASTCGAMERRDVQCWANSNPTEFERSRPVARLLMNGSGLCTGWRVGSDNRMFTNNHCVESASELANTEVWFNYQHTSCDGNTLESVVKVTGKDLLKTDYTLDYTLFTINDFAKAAPFGYFGLDVRDATQGERIYIPQHGSGNPKELSIGSDRDANGLCSVNNANANGRGTGTDLGYYCDTIGGSSGSPVLAAATNNVIALHHLGGCTNKGAKISLIWPQVSSHFNGQVPSGDNGTIDPQPIADFDISCNLLSCSFDGSRSTSPNGTITQYEWQYGDGSTNDFGSSVSHTYASTGQYSATLTITDETGATASKTNTLAVNDGTDPKLLKDGEAKTGLNGAKYDEQFFYFDVPAGMSGATIVITGGTGDVDLYVRKGNEPTRTTYDCRPYRWGNEETCTVSSGAGRYHVMLRGYSAYNGVSLTATAN</sequence>
<dbReference type="InterPro" id="IPR009003">
    <property type="entry name" value="Peptidase_S1_PA"/>
</dbReference>
<comment type="caution">
    <text evidence="4">The sequence shown here is derived from an EMBL/GenBank/DDBJ whole genome shotgun (WGS) entry which is preliminary data.</text>
</comment>
<dbReference type="InterPro" id="IPR022409">
    <property type="entry name" value="PKD/Chitinase_dom"/>
</dbReference>